<keyword evidence="3" id="KW-1185">Reference proteome</keyword>
<name>A0AA88L398_ARTSF</name>
<protein>
    <recommendedName>
        <fullName evidence="1">UDENN FLCN/SMCR8-type domain-containing protein</fullName>
    </recommendedName>
</protein>
<dbReference type="EMBL" id="JAVRJZ010000011">
    <property type="protein sequence ID" value="KAK2717267.1"/>
    <property type="molecule type" value="Genomic_DNA"/>
</dbReference>
<comment type="caution">
    <text evidence="2">The sequence shown here is derived from an EMBL/GenBank/DDBJ whole genome shotgun (WGS) entry which is preliminary data.</text>
</comment>
<dbReference type="GO" id="GO:0005829">
    <property type="term" value="C:cytosol"/>
    <property type="evidence" value="ECO:0007669"/>
    <property type="project" value="TreeGrafter"/>
</dbReference>
<dbReference type="AlphaFoldDB" id="A0AA88L398"/>
<evidence type="ECO:0000313" key="2">
    <source>
        <dbReference type="EMBL" id="KAK2717268.1"/>
    </source>
</evidence>
<dbReference type="PROSITE" id="PS51834">
    <property type="entry name" value="DENN_FLCN_SMCR8"/>
    <property type="match status" value="1"/>
</dbReference>
<dbReference type="EMBL" id="JAVRJZ010000011">
    <property type="protein sequence ID" value="KAK2717268.1"/>
    <property type="molecule type" value="Genomic_DNA"/>
</dbReference>
<dbReference type="EMBL" id="JAVRJZ010000011">
    <property type="protein sequence ID" value="KAK2717269.1"/>
    <property type="molecule type" value="Genomic_DNA"/>
</dbReference>
<dbReference type="Pfam" id="PF11704">
    <property type="entry name" value="Folliculin"/>
    <property type="match status" value="1"/>
</dbReference>
<dbReference type="InterPro" id="IPR021713">
    <property type="entry name" value="Folliculin"/>
</dbReference>
<organism evidence="2 3">
    <name type="scientific">Artemia franciscana</name>
    <name type="common">Brine shrimp</name>
    <name type="synonym">Artemia sanfranciscana</name>
    <dbReference type="NCBI Taxonomy" id="6661"/>
    <lineage>
        <taxon>Eukaryota</taxon>
        <taxon>Metazoa</taxon>
        <taxon>Ecdysozoa</taxon>
        <taxon>Arthropoda</taxon>
        <taxon>Crustacea</taxon>
        <taxon>Branchiopoda</taxon>
        <taxon>Anostraca</taxon>
        <taxon>Artemiidae</taxon>
        <taxon>Artemia</taxon>
    </lineage>
</organism>
<dbReference type="GO" id="GO:1904263">
    <property type="term" value="P:positive regulation of TORC1 signaling"/>
    <property type="evidence" value="ECO:0007669"/>
    <property type="project" value="TreeGrafter"/>
</dbReference>
<gene>
    <name evidence="2" type="ORF">QYM36_007405</name>
</gene>
<dbReference type="PANTHER" id="PTHR31441:SF2">
    <property type="entry name" value="FOLLICULIN"/>
    <property type="match status" value="1"/>
</dbReference>
<reference evidence="2" key="1">
    <citation type="submission" date="2023-07" db="EMBL/GenBank/DDBJ databases">
        <title>Chromosome-level genome assembly of Artemia franciscana.</title>
        <authorList>
            <person name="Jo E."/>
        </authorList>
    </citation>
    <scope>NUCLEOTIDE SEQUENCE</scope>
    <source>
        <tissue evidence="2">Whole body</tissue>
    </source>
</reference>
<dbReference type="Proteomes" id="UP001187531">
    <property type="component" value="Unassembled WGS sequence"/>
</dbReference>
<evidence type="ECO:0000259" key="1">
    <source>
        <dbReference type="PROSITE" id="PS51834"/>
    </source>
</evidence>
<evidence type="ECO:0000313" key="3">
    <source>
        <dbReference type="Proteomes" id="UP001187531"/>
    </source>
</evidence>
<dbReference type="InterPro" id="IPR037521">
    <property type="entry name" value="FLCN/SMCR8_DENN"/>
</dbReference>
<accession>A0AA88L398</accession>
<proteinExistence type="predicted"/>
<sequence length="423" mass="47856">MVDTDFVALCHFCDAHGPAIIWCTQRLEEHEASTYKDHLRHQAQNRELLSSQFFDSKAPKCPCKACSPKLKGKEDWLSSKTRVQGEDVYFSTQLPFGISQKQAKDLSIRCLSNDVSPVKDKPVFFSDGELTAMSLTFQIKDGEARGYKRLYALTVVSTNQRNIMDNATILIELLGTIRRKLVNAADVVFLRQSVDNPKLSTSGKMLGSHYSSSSTISTTDCHRLSKGLCDVLEDDNIFEKLHTQFSYLLDICLVKPTLSCDKSSLFHKDDIDQVKQLVDQLGLQAFNKLLFFILKSAGPKKRILFDNENQIFLRWPELLVNKLLGQKFGQLSKNYCETSSILLTTKGLKERMSTIKIDDSVIVSRLVSIFTADPTAYDIVDLQLEILSNYIQNVLEVCTVAKDFKEYPGLRKGDMEIMKAFLN</sequence>
<dbReference type="PANTHER" id="PTHR31441">
    <property type="entry name" value="FOLLICULIN FAMILY MEMBER"/>
    <property type="match status" value="1"/>
</dbReference>
<dbReference type="InterPro" id="IPR037520">
    <property type="entry name" value="Folliculin/SMCR8_longin"/>
</dbReference>
<dbReference type="GO" id="GO:0005096">
    <property type="term" value="F:GTPase activator activity"/>
    <property type="evidence" value="ECO:0007669"/>
    <property type="project" value="InterPro"/>
</dbReference>
<feature type="domain" description="UDENN FLCN/SMCR8-type" evidence="1">
    <location>
        <begin position="67"/>
        <end position="423"/>
    </location>
</feature>